<evidence type="ECO:0008006" key="4">
    <source>
        <dbReference type="Google" id="ProtNLM"/>
    </source>
</evidence>
<accession>A0AAD4GU76</accession>
<keyword evidence="3" id="KW-1185">Reference proteome</keyword>
<reference evidence="2" key="1">
    <citation type="journal article" date="2019" name="Beilstein J. Org. Chem.">
        <title>Nanangenines: drimane sesquiterpenoids as the dominant metabolite cohort of a novel Australian fungus, Aspergillus nanangensis.</title>
        <authorList>
            <person name="Lacey H.J."/>
            <person name="Gilchrist C.L.M."/>
            <person name="Crombie A."/>
            <person name="Kalaitzis J.A."/>
            <person name="Vuong D."/>
            <person name="Rutledge P.J."/>
            <person name="Turner P."/>
            <person name="Pitt J.I."/>
            <person name="Lacey E."/>
            <person name="Chooi Y.H."/>
            <person name="Piggott A.M."/>
        </authorList>
    </citation>
    <scope>NUCLEOTIDE SEQUENCE</scope>
    <source>
        <strain evidence="2">MST-FP2251</strain>
    </source>
</reference>
<reference evidence="2" key="2">
    <citation type="submission" date="2020-02" db="EMBL/GenBank/DDBJ databases">
        <authorList>
            <person name="Gilchrist C.L.M."/>
            <person name="Chooi Y.-H."/>
        </authorList>
    </citation>
    <scope>NUCLEOTIDE SEQUENCE</scope>
    <source>
        <strain evidence="2">MST-FP2251</strain>
    </source>
</reference>
<evidence type="ECO:0000313" key="2">
    <source>
        <dbReference type="EMBL" id="KAF9889452.1"/>
    </source>
</evidence>
<comment type="caution">
    <text evidence="2">The sequence shown here is derived from an EMBL/GenBank/DDBJ whole genome shotgun (WGS) entry which is preliminary data.</text>
</comment>
<dbReference type="AlphaFoldDB" id="A0AAD4GU76"/>
<dbReference type="Proteomes" id="UP001194746">
    <property type="component" value="Unassembled WGS sequence"/>
</dbReference>
<feature type="signal peptide" evidence="1">
    <location>
        <begin position="1"/>
        <end position="18"/>
    </location>
</feature>
<gene>
    <name evidence="2" type="ORF">FE257_007354</name>
</gene>
<sequence length="146" mass="15698">MKLSIATILLAAATSALAAPVADKRDGGFQISNLHARTALDNTMSFDLLDTNNPSGTVSEHCNMIWPSTSAPDQSATCGVAKYKLQFPDGFPSIGHFTMAIEREGADAIGGRAYFDENDGKWNCVDHPEDMVKKDCVLAGNYFIPL</sequence>
<dbReference type="EMBL" id="VCAU01000036">
    <property type="protein sequence ID" value="KAF9889452.1"/>
    <property type="molecule type" value="Genomic_DNA"/>
</dbReference>
<evidence type="ECO:0000256" key="1">
    <source>
        <dbReference type="SAM" id="SignalP"/>
    </source>
</evidence>
<keyword evidence="1" id="KW-0732">Signal</keyword>
<organism evidence="2 3">
    <name type="scientific">Aspergillus nanangensis</name>
    <dbReference type="NCBI Taxonomy" id="2582783"/>
    <lineage>
        <taxon>Eukaryota</taxon>
        <taxon>Fungi</taxon>
        <taxon>Dikarya</taxon>
        <taxon>Ascomycota</taxon>
        <taxon>Pezizomycotina</taxon>
        <taxon>Eurotiomycetes</taxon>
        <taxon>Eurotiomycetidae</taxon>
        <taxon>Eurotiales</taxon>
        <taxon>Aspergillaceae</taxon>
        <taxon>Aspergillus</taxon>
        <taxon>Aspergillus subgen. Circumdati</taxon>
    </lineage>
</organism>
<name>A0AAD4GU76_ASPNN</name>
<feature type="chain" id="PRO_5042226518" description="AA1-like domain-containing protein" evidence="1">
    <location>
        <begin position="19"/>
        <end position="146"/>
    </location>
</feature>
<proteinExistence type="predicted"/>
<evidence type="ECO:0000313" key="3">
    <source>
        <dbReference type="Proteomes" id="UP001194746"/>
    </source>
</evidence>
<protein>
    <recommendedName>
        <fullName evidence="4">AA1-like domain-containing protein</fullName>
    </recommendedName>
</protein>